<protein>
    <submittedName>
        <fullName evidence="1">Uncharacterized protein</fullName>
    </submittedName>
</protein>
<evidence type="ECO:0000313" key="2">
    <source>
        <dbReference type="Proteomes" id="UP001172386"/>
    </source>
</evidence>
<reference evidence="1" key="1">
    <citation type="submission" date="2022-10" db="EMBL/GenBank/DDBJ databases">
        <title>Culturing micro-colonial fungi from biological soil crusts in the Mojave desert and describing Neophaeococcomyces mojavensis, and introducing the new genera and species Taxawa tesnikishii.</title>
        <authorList>
            <person name="Kurbessoian T."/>
            <person name="Stajich J.E."/>
        </authorList>
    </citation>
    <scope>NUCLEOTIDE SEQUENCE</scope>
    <source>
        <strain evidence="1">JES_112</strain>
    </source>
</reference>
<comment type="caution">
    <text evidence="1">The sequence shown here is derived from an EMBL/GenBank/DDBJ whole genome shotgun (WGS) entry which is preliminary data.</text>
</comment>
<dbReference type="Proteomes" id="UP001172386">
    <property type="component" value="Unassembled WGS sequence"/>
</dbReference>
<evidence type="ECO:0000313" key="1">
    <source>
        <dbReference type="EMBL" id="KAJ9653056.1"/>
    </source>
</evidence>
<gene>
    <name evidence="1" type="ORF">H2198_007718</name>
</gene>
<sequence length="306" mass="32533">MTSHFSNEQLKIQNLFDVSKLKTVVTGGGSGIGLMITQALAANGATVYITGRSKDKLDQVVKEYSSDSTGKIIAIPCDISKKDECLRLAKEVGEKEPNGIHLLVNNAGIARDDNNKLSNNPPESWEDAEALSKHMLESDPAEWQNTFETNVTAQFFVAAAFVPLLAKANKNAWEPFKGIKYTSSIVNISSISGIMKGTSSGQFAYANSKAALRMQSFHLGSHLQGTGIRVNQIAPGVFPSEMTTGESDDKQKSELSSELSNPAGRGGSDSEMAATILYLAGPGGLFCNGEVIHPDGGSTLVSPSTM</sequence>
<keyword evidence="2" id="KW-1185">Reference proteome</keyword>
<dbReference type="EMBL" id="JAPDRQ010000169">
    <property type="protein sequence ID" value="KAJ9653056.1"/>
    <property type="molecule type" value="Genomic_DNA"/>
</dbReference>
<proteinExistence type="predicted"/>
<accession>A0ACC2ZZG2</accession>
<organism evidence="1 2">
    <name type="scientific">Neophaeococcomyces mojaviensis</name>
    <dbReference type="NCBI Taxonomy" id="3383035"/>
    <lineage>
        <taxon>Eukaryota</taxon>
        <taxon>Fungi</taxon>
        <taxon>Dikarya</taxon>
        <taxon>Ascomycota</taxon>
        <taxon>Pezizomycotina</taxon>
        <taxon>Eurotiomycetes</taxon>
        <taxon>Chaetothyriomycetidae</taxon>
        <taxon>Chaetothyriales</taxon>
        <taxon>Chaetothyriales incertae sedis</taxon>
        <taxon>Neophaeococcomyces</taxon>
    </lineage>
</organism>
<name>A0ACC2ZZG2_9EURO</name>